<dbReference type="GO" id="GO:0098703">
    <property type="term" value="P:calcium ion import across plasma membrane"/>
    <property type="evidence" value="ECO:0007669"/>
    <property type="project" value="TreeGrafter"/>
</dbReference>
<proteinExistence type="predicted"/>
<keyword evidence="3" id="KW-0812">Transmembrane</keyword>
<evidence type="ECO:0000256" key="2">
    <source>
        <dbReference type="SAM" id="Coils"/>
    </source>
</evidence>
<feature type="transmembrane region" description="Helical" evidence="3">
    <location>
        <begin position="673"/>
        <end position="691"/>
    </location>
</feature>
<dbReference type="OrthoDB" id="6068913at2759"/>
<dbReference type="PANTHER" id="PTHR10582">
    <property type="entry name" value="TRANSIENT RECEPTOR POTENTIAL ION CHANNEL PROTEIN"/>
    <property type="match status" value="1"/>
</dbReference>
<evidence type="ECO:0000313" key="5">
    <source>
        <dbReference type="Proteomes" id="UP000439903"/>
    </source>
</evidence>
<feature type="transmembrane region" description="Helical" evidence="3">
    <location>
        <begin position="581"/>
        <end position="604"/>
    </location>
</feature>
<dbReference type="GO" id="GO:0005216">
    <property type="term" value="F:monoatomic ion channel activity"/>
    <property type="evidence" value="ECO:0007669"/>
    <property type="project" value="InterPro"/>
</dbReference>
<dbReference type="PANTHER" id="PTHR10582:SF2">
    <property type="entry name" value="INACTIVE"/>
    <property type="match status" value="1"/>
</dbReference>
<evidence type="ECO:0000256" key="3">
    <source>
        <dbReference type="SAM" id="Phobius"/>
    </source>
</evidence>
<keyword evidence="4" id="KW-0675">Receptor</keyword>
<dbReference type="InterPro" id="IPR024862">
    <property type="entry name" value="TRPV"/>
</dbReference>
<dbReference type="GO" id="GO:0005886">
    <property type="term" value="C:plasma membrane"/>
    <property type="evidence" value="ECO:0007669"/>
    <property type="project" value="TreeGrafter"/>
</dbReference>
<dbReference type="Proteomes" id="UP000439903">
    <property type="component" value="Unassembled WGS sequence"/>
</dbReference>
<keyword evidence="1" id="KW-0677">Repeat</keyword>
<dbReference type="AlphaFoldDB" id="A0A8H4A6Z3"/>
<comment type="caution">
    <text evidence="4">The sequence shown here is derived from an EMBL/GenBank/DDBJ whole genome shotgun (WGS) entry which is preliminary data.</text>
</comment>
<keyword evidence="3" id="KW-1133">Transmembrane helix</keyword>
<organism evidence="4 5">
    <name type="scientific">Gigaspora margarita</name>
    <dbReference type="NCBI Taxonomy" id="4874"/>
    <lineage>
        <taxon>Eukaryota</taxon>
        <taxon>Fungi</taxon>
        <taxon>Fungi incertae sedis</taxon>
        <taxon>Mucoromycota</taxon>
        <taxon>Glomeromycotina</taxon>
        <taxon>Glomeromycetes</taxon>
        <taxon>Diversisporales</taxon>
        <taxon>Gigasporaceae</taxon>
        <taxon>Gigaspora</taxon>
    </lineage>
</organism>
<feature type="transmembrane region" description="Helical" evidence="3">
    <location>
        <begin position="610"/>
        <end position="629"/>
    </location>
</feature>
<keyword evidence="5" id="KW-1185">Reference proteome</keyword>
<dbReference type="EMBL" id="WTPW01001398">
    <property type="protein sequence ID" value="KAF0437534.1"/>
    <property type="molecule type" value="Genomic_DNA"/>
</dbReference>
<accession>A0A8H4A6Z3</accession>
<keyword evidence="3" id="KW-0472">Membrane</keyword>
<keyword evidence="2" id="KW-0175">Coiled coil</keyword>
<feature type="coiled-coil region" evidence="2">
    <location>
        <begin position="869"/>
        <end position="907"/>
    </location>
</feature>
<gene>
    <name evidence="4" type="ORF">F8M41_004363</name>
</gene>
<reference evidence="4 5" key="1">
    <citation type="journal article" date="2019" name="Environ. Microbiol.">
        <title>At the nexus of three kingdoms: the genome of the mycorrhizal fungus Gigaspora margarita provides insights into plant, endobacterial and fungal interactions.</title>
        <authorList>
            <person name="Venice F."/>
            <person name="Ghignone S."/>
            <person name="Salvioli di Fossalunga A."/>
            <person name="Amselem J."/>
            <person name="Novero M."/>
            <person name="Xianan X."/>
            <person name="Sedzielewska Toro K."/>
            <person name="Morin E."/>
            <person name="Lipzen A."/>
            <person name="Grigoriev I.V."/>
            <person name="Henrissat B."/>
            <person name="Martin F.M."/>
            <person name="Bonfante P."/>
        </authorList>
    </citation>
    <scope>NUCLEOTIDE SEQUENCE [LARGE SCALE GENOMIC DNA]</scope>
    <source>
        <strain evidence="4 5">BEG34</strain>
    </source>
</reference>
<sequence>MSSSKSEEPGNDDQNQTMISIDDQHEPHEPHGGKIIDQYVLSQISILLTILKIPYVIMQWDLLTRTFDMQYILNLDLGLREAEIKLNNDNTLLAVAGIAFNTFDKSYKSVIYAYSTKSGLMVANSELTNSINDSINIISDYIIKIDTNHLSIQRLSQNEIWKRYIEFEERYFGNTYTYFNKNKIMQFIQTIMEKYKKCKSNQILTQNYQNEQEMCRNDQCPWITWIIEYKKTDKPWDEIQLKAQIESEKEIKEIDVTSFPLYANIENKVLENGDIMLIITTCIQIYTINLVKNSNENITGKLIYCWCFDYFKIQNNIGSASTPKQIIIELLTSFRDIMNLNSGNFGFEILPPPTLAIWFRMSTGSLEFRCLDYKESALLKLYLKDIFYQILSTMALYWGENWRGRINELLTYCYEYCLLMHENDDIYSFRLIIDQIAFILIKLEQDNRNQRYIEKFLSKTNLLVGHIGTEYYHDKNDIDTEYYHFKNDNSLFFNFQHYGTYINLHDLFKSSNYNYMNLSSRNCNLMIPLLNIATYSDVYSYSELLNVQDNSFTLLTDEPGYFKLWNIKAFINFKWNIYGKFYYFIIWAIYSTFMGCFLIASTISEHKISWIDQIILLVSTIFFGFIFFIFEVRQFIHRPTAYIKSAWNWFDLAAILFPIITSLVWLHNITPPIWIITISAFLLEIKFLLFFRALEYFGKYFAITIGVAQKVFSFLVVLGIMVLAFAHSLHLLLRPTSEYSYDQPSYTNDANNPWNLVSTYKLISSNGTVGESSFIETPDDNTNLFSFFSTSVLAVYFMLTGDTSSVSSWILSEIELFWMLPYQRRKKNWFPEILYYKVSVNELKKYVKSFEDKGSLPPKILEISKIDDTEEIQDKIDKALTKIDEALTKIEDTKETLQSKIDEALTNKMNETMSNQLNEILKDPLDKINELIKHIEKKRIRIITLTNNSFE</sequence>
<evidence type="ECO:0000313" key="4">
    <source>
        <dbReference type="EMBL" id="KAF0437534.1"/>
    </source>
</evidence>
<evidence type="ECO:0000256" key="1">
    <source>
        <dbReference type="ARBA" id="ARBA00022737"/>
    </source>
</evidence>
<feature type="transmembrane region" description="Helical" evidence="3">
    <location>
        <begin position="649"/>
        <end position="667"/>
    </location>
</feature>
<feature type="transmembrane region" description="Helical" evidence="3">
    <location>
        <begin position="711"/>
        <end position="733"/>
    </location>
</feature>
<protein>
    <submittedName>
        <fullName evidence="4">Transient receptor potential cation channel subfamily a member 1-like</fullName>
    </submittedName>
</protein>
<name>A0A8H4A6Z3_GIGMA</name>